<feature type="transmembrane region" description="Helical" evidence="7">
    <location>
        <begin position="301"/>
        <end position="327"/>
    </location>
</feature>
<dbReference type="Gene3D" id="1.20.1250.20">
    <property type="entry name" value="MFS general substrate transporter like domains"/>
    <property type="match status" value="1"/>
</dbReference>
<evidence type="ECO:0000256" key="4">
    <source>
        <dbReference type="ARBA" id="ARBA00022692"/>
    </source>
</evidence>
<dbReference type="Proteomes" id="UP001273505">
    <property type="component" value="Unassembled WGS sequence"/>
</dbReference>
<feature type="transmembrane region" description="Helical" evidence="7">
    <location>
        <begin position="162"/>
        <end position="193"/>
    </location>
</feature>
<dbReference type="PANTHER" id="PTHR43266">
    <property type="entry name" value="MACROLIDE-EFFLUX PROTEIN"/>
    <property type="match status" value="1"/>
</dbReference>
<evidence type="ECO:0000256" key="7">
    <source>
        <dbReference type="SAM" id="Phobius"/>
    </source>
</evidence>
<comment type="subcellular location">
    <subcellularLocation>
        <location evidence="1">Cell membrane</location>
        <topology evidence="1">Multi-pass membrane protein</topology>
    </subcellularLocation>
</comment>
<evidence type="ECO:0000256" key="2">
    <source>
        <dbReference type="ARBA" id="ARBA00022448"/>
    </source>
</evidence>
<dbReference type="SUPFAM" id="SSF103473">
    <property type="entry name" value="MFS general substrate transporter"/>
    <property type="match status" value="1"/>
</dbReference>
<keyword evidence="3" id="KW-1003">Cell membrane</keyword>
<dbReference type="EMBL" id="JAXAFO010000023">
    <property type="protein sequence ID" value="MDX6850347.1"/>
    <property type="molecule type" value="Genomic_DNA"/>
</dbReference>
<feature type="transmembrane region" description="Helical" evidence="7">
    <location>
        <begin position="347"/>
        <end position="368"/>
    </location>
</feature>
<proteinExistence type="predicted"/>
<dbReference type="InterPro" id="IPR036259">
    <property type="entry name" value="MFS_trans_sf"/>
</dbReference>
<dbReference type="RefSeq" id="WP_302722313.1">
    <property type="nucleotide sequence ID" value="NZ_JAULRU010000514.1"/>
</dbReference>
<feature type="transmembrane region" description="Helical" evidence="7">
    <location>
        <begin position="59"/>
        <end position="79"/>
    </location>
</feature>
<dbReference type="InterPro" id="IPR011701">
    <property type="entry name" value="MFS"/>
</dbReference>
<organism evidence="8 9">
    <name type="scientific">Gilvimarinus gilvus</name>
    <dbReference type="NCBI Taxonomy" id="3058038"/>
    <lineage>
        <taxon>Bacteria</taxon>
        <taxon>Pseudomonadati</taxon>
        <taxon>Pseudomonadota</taxon>
        <taxon>Gammaproteobacteria</taxon>
        <taxon>Cellvibrionales</taxon>
        <taxon>Cellvibrionaceae</taxon>
        <taxon>Gilvimarinus</taxon>
    </lineage>
</organism>
<keyword evidence="6 7" id="KW-0472">Membrane</keyword>
<evidence type="ECO:0000256" key="3">
    <source>
        <dbReference type="ARBA" id="ARBA00022475"/>
    </source>
</evidence>
<keyword evidence="5 7" id="KW-1133">Transmembrane helix</keyword>
<feature type="transmembrane region" description="Helical" evidence="7">
    <location>
        <begin position="234"/>
        <end position="253"/>
    </location>
</feature>
<dbReference type="Pfam" id="PF07690">
    <property type="entry name" value="MFS_1"/>
    <property type="match status" value="1"/>
</dbReference>
<evidence type="ECO:0000256" key="6">
    <source>
        <dbReference type="ARBA" id="ARBA00023136"/>
    </source>
</evidence>
<protein>
    <submittedName>
        <fullName evidence="8">MFS transporter</fullName>
    </submittedName>
</protein>
<evidence type="ECO:0000313" key="8">
    <source>
        <dbReference type="EMBL" id="MDX6850347.1"/>
    </source>
</evidence>
<gene>
    <name evidence="8" type="ORF">SCD92_13315</name>
</gene>
<evidence type="ECO:0000313" key="9">
    <source>
        <dbReference type="Proteomes" id="UP001273505"/>
    </source>
</evidence>
<evidence type="ECO:0000256" key="5">
    <source>
        <dbReference type="ARBA" id="ARBA00022989"/>
    </source>
</evidence>
<feature type="transmembrane region" description="Helical" evidence="7">
    <location>
        <begin position="265"/>
        <end position="289"/>
    </location>
</feature>
<keyword evidence="9" id="KW-1185">Reference proteome</keyword>
<keyword evidence="4 7" id="KW-0812">Transmembrane</keyword>
<accession>A0ABU4RZL5</accession>
<dbReference type="CDD" id="cd06173">
    <property type="entry name" value="MFS_MefA_like"/>
    <property type="match status" value="1"/>
</dbReference>
<evidence type="ECO:0000256" key="1">
    <source>
        <dbReference type="ARBA" id="ARBA00004651"/>
    </source>
</evidence>
<reference evidence="8 9" key="1">
    <citation type="submission" date="2023-11" db="EMBL/GenBank/DDBJ databases">
        <title>Gilvimarinus fulvus sp. nov., isolated from the surface of Kelp.</title>
        <authorList>
            <person name="Sun Y.Y."/>
            <person name="Gong Y."/>
            <person name="Du Z.J."/>
        </authorList>
    </citation>
    <scope>NUCLEOTIDE SEQUENCE [LARGE SCALE GENOMIC DNA]</scope>
    <source>
        <strain evidence="8 9">SDUM040013</strain>
    </source>
</reference>
<comment type="caution">
    <text evidence="8">The sequence shown here is derived from an EMBL/GenBank/DDBJ whole genome shotgun (WGS) entry which is preliminary data.</text>
</comment>
<dbReference type="PANTHER" id="PTHR43266:SF2">
    <property type="entry name" value="MAJOR FACILITATOR SUPERFAMILY (MFS) PROFILE DOMAIN-CONTAINING PROTEIN"/>
    <property type="match status" value="1"/>
</dbReference>
<name>A0ABU4RZL5_9GAMM</name>
<feature type="transmembrane region" description="Helical" evidence="7">
    <location>
        <begin position="100"/>
        <end position="124"/>
    </location>
</feature>
<feature type="transmembrane region" description="Helical" evidence="7">
    <location>
        <begin position="389"/>
        <end position="408"/>
    </location>
</feature>
<keyword evidence="2" id="KW-0813">Transport</keyword>
<feature type="transmembrane region" description="Helical" evidence="7">
    <location>
        <begin position="414"/>
        <end position="434"/>
    </location>
</feature>
<sequence length="456" mass="49885">MPSDPALHANQFALLKQRKFYPLFWTQFGGAFNDNFYKSALMMLFTYGAIERWGLSVDVLNNLVAAALIIPFLLFAPIAGQYVDSLDKARVARVIKLGEVAVMLLGAVAMWLGSSALLLLVIFATGVQSACFSPVKYAILPQHVEAKQLTGANGVLHSGTSLAVFAGLICGTLILQVSGGQLVVAVGGVLVAWAGWRFSRHIPAAPASSDASPVVRNPLRLMQRTVGYASENKTVFWSIVGFSWYWFLGSVYLTQLPNFARTVLMGQASSVTFLLVAFLFGVCGGALLCEKLSRKQLEPALVPLGGILIAVLGFDIALAGQSFYARYQLDTTEQLFTLGQLLTKLEFWRVAMDVLLLGIAGGLYSVPLQALMQHHARNERRGQIIAANNVFNALFMIASSISAVVFLGQLDFTIPHFFMLTVALHLTVLLLLLWREPVFFQRVKLRVNELIIRPTS</sequence>